<name>A0A1I3SZH1_9BACL</name>
<dbReference type="STRING" id="1884381.SAMN05518846_104344"/>
<feature type="coiled-coil region" evidence="1">
    <location>
        <begin position="18"/>
        <end position="45"/>
    </location>
</feature>
<protein>
    <submittedName>
        <fullName evidence="3">Spore germination protein PC</fullName>
    </submittedName>
</protein>
<dbReference type="Pfam" id="PF10737">
    <property type="entry name" value="GerPC"/>
    <property type="match status" value="1"/>
</dbReference>
<reference evidence="4" key="1">
    <citation type="submission" date="2016-10" db="EMBL/GenBank/DDBJ databases">
        <authorList>
            <person name="Varghese N."/>
            <person name="Submissions S."/>
        </authorList>
    </citation>
    <scope>NUCLEOTIDE SEQUENCE [LARGE SCALE GENOMIC DNA]</scope>
    <source>
        <strain evidence="4">OK042</strain>
    </source>
</reference>
<keyword evidence="4" id="KW-1185">Reference proteome</keyword>
<sequence length="210" mass="24427">MYMGPEMMQYFQQLHEYLQAQNKHMEAMKKLIEKLNQDIDELKERQVPPVIRNEYKFDLLKVERLEGTLNIGLNPKGADAGMGELSIPGQTPEERPTTGTADTPAFHRVQQEIYDFLGHDAYQVLERIEEEAGFPLDDTYRAFIMDDIKKQIDPRIRYYLKQSEAEGWEPEHIDAVCQRTIQKVKRDIERTCESFIKNLPRGGIDGGHDL</sequence>
<gene>
    <name evidence="3" type="ORF">SAMN05518846_104344</name>
</gene>
<dbReference type="EMBL" id="FORT01000004">
    <property type="protein sequence ID" value="SFJ63662.1"/>
    <property type="molecule type" value="Genomic_DNA"/>
</dbReference>
<dbReference type="AlphaFoldDB" id="A0A1I3SZH1"/>
<evidence type="ECO:0000313" key="3">
    <source>
        <dbReference type="EMBL" id="SFJ63662.1"/>
    </source>
</evidence>
<dbReference type="Proteomes" id="UP000198915">
    <property type="component" value="Unassembled WGS sequence"/>
</dbReference>
<dbReference type="InterPro" id="IPR019673">
    <property type="entry name" value="Spore_germination_GerPC"/>
</dbReference>
<evidence type="ECO:0000256" key="1">
    <source>
        <dbReference type="SAM" id="Coils"/>
    </source>
</evidence>
<proteinExistence type="predicted"/>
<accession>A0A1I3SZH1</accession>
<keyword evidence="1" id="KW-0175">Coiled coil</keyword>
<organism evidence="3 4">
    <name type="scientific">Brevibacillus centrosporus</name>
    <dbReference type="NCBI Taxonomy" id="54910"/>
    <lineage>
        <taxon>Bacteria</taxon>
        <taxon>Bacillati</taxon>
        <taxon>Bacillota</taxon>
        <taxon>Bacilli</taxon>
        <taxon>Bacillales</taxon>
        <taxon>Paenibacillaceae</taxon>
        <taxon>Brevibacillus</taxon>
    </lineage>
</organism>
<feature type="region of interest" description="Disordered" evidence="2">
    <location>
        <begin position="80"/>
        <end position="103"/>
    </location>
</feature>
<evidence type="ECO:0000256" key="2">
    <source>
        <dbReference type="SAM" id="MobiDB-lite"/>
    </source>
</evidence>
<evidence type="ECO:0000313" key="4">
    <source>
        <dbReference type="Proteomes" id="UP000198915"/>
    </source>
</evidence>